<keyword evidence="4 5" id="KW-0472">Membrane</keyword>
<dbReference type="SUPFAM" id="SSF81338">
    <property type="entry name" value="Aquaporin-like"/>
    <property type="match status" value="1"/>
</dbReference>
<dbReference type="InterPro" id="IPR023271">
    <property type="entry name" value="Aquaporin-like"/>
</dbReference>
<proteinExistence type="predicted"/>
<keyword evidence="6" id="KW-0732">Signal</keyword>
<dbReference type="InterPro" id="IPR000425">
    <property type="entry name" value="MIP"/>
</dbReference>
<reference evidence="7 8" key="1">
    <citation type="submission" date="2024-04" db="EMBL/GenBank/DDBJ databases">
        <authorList>
            <person name="Waldvogel A.-M."/>
            <person name="Schoenle A."/>
        </authorList>
    </citation>
    <scope>NUCLEOTIDE SEQUENCE [LARGE SCALE GENOMIC DNA]</scope>
</reference>
<evidence type="ECO:0000256" key="1">
    <source>
        <dbReference type="ARBA" id="ARBA00004141"/>
    </source>
</evidence>
<name>A0AAV2J7M3_KNICA</name>
<evidence type="ECO:0000313" key="7">
    <source>
        <dbReference type="EMBL" id="CAL1572838.1"/>
    </source>
</evidence>
<keyword evidence="2 5" id="KW-0812">Transmembrane</keyword>
<keyword evidence="8" id="KW-1185">Reference proteome</keyword>
<dbReference type="EMBL" id="OZ035833">
    <property type="protein sequence ID" value="CAL1572838.1"/>
    <property type="molecule type" value="Genomic_DNA"/>
</dbReference>
<dbReference type="PANTHER" id="PTHR21191:SF7">
    <property type="entry name" value="AQUAPORIN-11"/>
    <property type="match status" value="1"/>
</dbReference>
<feature type="transmembrane region" description="Helical" evidence="5">
    <location>
        <begin position="190"/>
        <end position="212"/>
    </location>
</feature>
<dbReference type="Proteomes" id="UP001497482">
    <property type="component" value="Chromosome 11"/>
</dbReference>
<organism evidence="7 8">
    <name type="scientific">Knipowitschia caucasica</name>
    <name type="common">Caucasian dwarf goby</name>
    <name type="synonym">Pomatoschistus caucasicus</name>
    <dbReference type="NCBI Taxonomy" id="637954"/>
    <lineage>
        <taxon>Eukaryota</taxon>
        <taxon>Metazoa</taxon>
        <taxon>Chordata</taxon>
        <taxon>Craniata</taxon>
        <taxon>Vertebrata</taxon>
        <taxon>Euteleostomi</taxon>
        <taxon>Actinopterygii</taxon>
        <taxon>Neopterygii</taxon>
        <taxon>Teleostei</taxon>
        <taxon>Neoteleostei</taxon>
        <taxon>Acanthomorphata</taxon>
        <taxon>Gobiaria</taxon>
        <taxon>Gobiiformes</taxon>
        <taxon>Gobioidei</taxon>
        <taxon>Gobiidae</taxon>
        <taxon>Gobiinae</taxon>
        <taxon>Knipowitschia</taxon>
    </lineage>
</organism>
<gene>
    <name evidence="7" type="ORF">KC01_LOCUS4838</name>
</gene>
<dbReference type="Gene3D" id="1.20.1080.10">
    <property type="entry name" value="Glycerol uptake facilitator protein"/>
    <property type="match status" value="1"/>
</dbReference>
<dbReference type="GO" id="GO:0015267">
    <property type="term" value="F:channel activity"/>
    <property type="evidence" value="ECO:0007669"/>
    <property type="project" value="InterPro"/>
</dbReference>
<dbReference type="Pfam" id="PF00230">
    <property type="entry name" value="MIP"/>
    <property type="match status" value="1"/>
</dbReference>
<evidence type="ECO:0000256" key="2">
    <source>
        <dbReference type="ARBA" id="ARBA00022692"/>
    </source>
</evidence>
<protein>
    <recommendedName>
        <fullName evidence="9">Aquaporin</fullName>
    </recommendedName>
</protein>
<dbReference type="InterPro" id="IPR051883">
    <property type="entry name" value="AQP11/12_channel"/>
</dbReference>
<evidence type="ECO:0000313" key="8">
    <source>
        <dbReference type="Proteomes" id="UP001497482"/>
    </source>
</evidence>
<dbReference type="GO" id="GO:0005737">
    <property type="term" value="C:cytoplasm"/>
    <property type="evidence" value="ECO:0007669"/>
    <property type="project" value="TreeGrafter"/>
</dbReference>
<feature type="transmembrane region" description="Helical" evidence="5">
    <location>
        <begin position="232"/>
        <end position="251"/>
    </location>
</feature>
<feature type="signal peptide" evidence="6">
    <location>
        <begin position="1"/>
        <end position="22"/>
    </location>
</feature>
<accession>A0AAV2J7M3</accession>
<dbReference type="PANTHER" id="PTHR21191">
    <property type="entry name" value="AQUAPORIN"/>
    <property type="match status" value="1"/>
</dbReference>
<feature type="chain" id="PRO_5043449743" description="Aquaporin" evidence="6">
    <location>
        <begin position="23"/>
        <end position="269"/>
    </location>
</feature>
<evidence type="ECO:0000256" key="6">
    <source>
        <dbReference type="SAM" id="SignalP"/>
    </source>
</evidence>
<dbReference type="AlphaFoldDB" id="A0AAV2J7M3"/>
<evidence type="ECO:0000256" key="5">
    <source>
        <dbReference type="SAM" id="Phobius"/>
    </source>
</evidence>
<evidence type="ECO:0000256" key="4">
    <source>
        <dbReference type="ARBA" id="ARBA00023136"/>
    </source>
</evidence>
<evidence type="ECO:0000256" key="3">
    <source>
        <dbReference type="ARBA" id="ARBA00022989"/>
    </source>
</evidence>
<comment type="subcellular location">
    <subcellularLocation>
        <location evidence="1">Membrane</location>
        <topology evidence="1">Multi-pass membrane protein</topology>
    </subcellularLocation>
</comment>
<sequence>MSALVSLLVVGAVVGLCELCRGAMSQLSSGVSPGVSPVYQEALWELVCTLQLCWCALEMQLLGASSELQLCASVSLLYGLTLLHLRSFRGASCSVLGPLERLWRGALRPPQALVLVGAQVSGAVLAQVLSVQLWSQGWSQVHVRHQRSGFQCSSAVRGSVLQAAATELFCCACIQVLVLQLHRLPPALRLHALSAGITAMVLTGGAVSGAVMNPVLALALQFPCSGLSYLDFLLVYCLGPVLGVLSANLLLPSLCGRSPVTMETQKKTQ</sequence>
<dbReference type="GO" id="GO:0016020">
    <property type="term" value="C:membrane"/>
    <property type="evidence" value="ECO:0007669"/>
    <property type="project" value="UniProtKB-SubCell"/>
</dbReference>
<evidence type="ECO:0008006" key="9">
    <source>
        <dbReference type="Google" id="ProtNLM"/>
    </source>
</evidence>
<keyword evidence="3 5" id="KW-1133">Transmembrane helix</keyword>